<dbReference type="Proteomes" id="UP000183832">
    <property type="component" value="Unassembled WGS sequence"/>
</dbReference>
<keyword evidence="5" id="KW-1185">Reference proteome</keyword>
<dbReference type="InterPro" id="IPR006621">
    <property type="entry name" value="Nose-resist-to-fluoxetine_N"/>
</dbReference>
<gene>
    <name evidence="4" type="ORF">CLUMA_CG017427</name>
</gene>
<organism evidence="4 5">
    <name type="scientific">Clunio marinus</name>
    <dbReference type="NCBI Taxonomy" id="568069"/>
    <lineage>
        <taxon>Eukaryota</taxon>
        <taxon>Metazoa</taxon>
        <taxon>Ecdysozoa</taxon>
        <taxon>Arthropoda</taxon>
        <taxon>Hexapoda</taxon>
        <taxon>Insecta</taxon>
        <taxon>Pterygota</taxon>
        <taxon>Neoptera</taxon>
        <taxon>Endopterygota</taxon>
        <taxon>Diptera</taxon>
        <taxon>Nematocera</taxon>
        <taxon>Chironomoidea</taxon>
        <taxon>Chironomidae</taxon>
        <taxon>Clunio</taxon>
    </lineage>
</organism>
<protein>
    <submittedName>
        <fullName evidence="4">CLUMA_CG017427, isoform A</fullName>
    </submittedName>
</protein>
<evidence type="ECO:0000259" key="2">
    <source>
        <dbReference type="Pfam" id="PF01757"/>
    </source>
</evidence>
<dbReference type="InterPro" id="IPR052728">
    <property type="entry name" value="O2_lipid_transport_reg"/>
</dbReference>
<reference evidence="4 5" key="1">
    <citation type="submission" date="2015-04" db="EMBL/GenBank/DDBJ databases">
        <authorList>
            <person name="Syromyatnikov M.Y."/>
            <person name="Popov V.N."/>
        </authorList>
    </citation>
    <scope>NUCLEOTIDE SEQUENCE [LARGE SCALE GENOMIC DNA]</scope>
</reference>
<dbReference type="Pfam" id="PF01757">
    <property type="entry name" value="Acyl_transf_3"/>
    <property type="match status" value="1"/>
</dbReference>
<keyword evidence="1" id="KW-0812">Transmembrane</keyword>
<feature type="domain" description="Acyltransferase 3" evidence="2">
    <location>
        <begin position="156"/>
        <end position="485"/>
    </location>
</feature>
<feature type="transmembrane region" description="Helical" evidence="1">
    <location>
        <begin position="244"/>
        <end position="265"/>
    </location>
</feature>
<proteinExistence type="predicted"/>
<name>A0A1J1IVU6_9DIPT</name>
<feature type="transmembrane region" description="Helical" evidence="1">
    <location>
        <begin position="304"/>
        <end position="324"/>
    </location>
</feature>
<keyword evidence="1" id="KW-0472">Membrane</keyword>
<feature type="non-terminal residue" evidence="4">
    <location>
        <position position="1"/>
    </location>
</feature>
<feature type="transmembrane region" description="Helical" evidence="1">
    <location>
        <begin position="204"/>
        <end position="224"/>
    </location>
</feature>
<evidence type="ECO:0000256" key="1">
    <source>
        <dbReference type="SAM" id="Phobius"/>
    </source>
</evidence>
<feature type="transmembrane region" description="Helical" evidence="1">
    <location>
        <begin position="277"/>
        <end position="297"/>
    </location>
</feature>
<accession>A0A1J1IVU6</accession>
<feature type="transmembrane region" description="Helical" evidence="1">
    <location>
        <begin position="368"/>
        <end position="384"/>
    </location>
</feature>
<dbReference type="InterPro" id="IPR002656">
    <property type="entry name" value="Acyl_transf_3_dom"/>
</dbReference>
<evidence type="ECO:0000313" key="4">
    <source>
        <dbReference type="EMBL" id="CRL04333.1"/>
    </source>
</evidence>
<dbReference type="EMBL" id="CVRI01000063">
    <property type="protein sequence ID" value="CRL04333.1"/>
    <property type="molecule type" value="Genomic_DNA"/>
</dbReference>
<feature type="transmembrane region" description="Helical" evidence="1">
    <location>
        <begin position="470"/>
        <end position="493"/>
    </location>
</feature>
<dbReference type="AlphaFoldDB" id="A0A1J1IVU6"/>
<feature type="transmembrane region" description="Helical" evidence="1">
    <location>
        <begin position="340"/>
        <end position="356"/>
    </location>
</feature>
<keyword evidence="1" id="KW-1133">Transmembrane helix</keyword>
<dbReference type="GO" id="GO:0016747">
    <property type="term" value="F:acyltransferase activity, transferring groups other than amino-acyl groups"/>
    <property type="evidence" value="ECO:0007669"/>
    <property type="project" value="InterPro"/>
</dbReference>
<dbReference type="Pfam" id="PF20146">
    <property type="entry name" value="NRF"/>
    <property type="match status" value="1"/>
</dbReference>
<dbReference type="OrthoDB" id="10265389at2759"/>
<evidence type="ECO:0000259" key="3">
    <source>
        <dbReference type="Pfam" id="PF20146"/>
    </source>
</evidence>
<evidence type="ECO:0000313" key="5">
    <source>
        <dbReference type="Proteomes" id="UP000183832"/>
    </source>
</evidence>
<dbReference type="PANTHER" id="PTHR11161:SF0">
    <property type="entry name" value="O-ACYLTRANSFERASE LIKE PROTEIN"/>
    <property type="match status" value="1"/>
</dbReference>
<sequence length="527" mass="62089">LYELSLKINFLIVFDTWSFKPENLHKLRYGIGLFDECNYFRYGHIEGKYCNAIIPAGRKHKIENHFTFDNINLREIFHNFLNNGANEIEYQMGICVPKSCSTKDLYKLAQHYEIDKISTIKTFQCYEPPKMNSFDKFAMSNFRNLMKKNESSTAINCIDGLKSISALWIMIGHRKQFFGFPFQHKNLDHLSWWDYYLVRFVSEYATSVITFFVCSAILITLSLLKSLDTNIPQFIVSGPMFGSLIYKTSICREWWWALLAFVQNYTNNTSVCFNHSWYLSTDFQLFSVTPLIVYCIWKLRKESLIFGAIIFISFQWFTFYGMFIKGEKKVNIYEHMEYRLGQYFIGILTGYIIYDYKKLNLRLSNSKIALGWAFSICIISDRIFNFLSPSISTLHHIYDAVRDDMWACSICWIVFACHCLKSGGFFRAFLSQHSWQPISRMCLSIYLVHYQYMTLTYVNQKQVSWFGMWWQLQVYIGDIVTCMILSAIFHLFVEAPGIQLTTLLWSKRSNEINNQNVNTSKVKFSVF</sequence>
<feature type="domain" description="Nose resistant-to-fluoxetine protein N-terminal" evidence="3">
    <location>
        <begin position="13"/>
        <end position="108"/>
    </location>
</feature>
<dbReference type="PANTHER" id="PTHR11161">
    <property type="entry name" value="O-ACYLTRANSFERASE"/>
    <property type="match status" value="1"/>
</dbReference>